<evidence type="ECO:0000256" key="5">
    <source>
        <dbReference type="ARBA" id="ARBA00023014"/>
    </source>
</evidence>
<dbReference type="NCBIfam" id="NF004885">
    <property type="entry name" value="PRK06246.1"/>
    <property type="match status" value="1"/>
</dbReference>
<gene>
    <name evidence="8" type="ORF">ALO_12980</name>
</gene>
<dbReference type="EMBL" id="AFGF01000115">
    <property type="protein sequence ID" value="EGO63434.1"/>
    <property type="molecule type" value="Genomic_DNA"/>
</dbReference>
<evidence type="ECO:0000256" key="2">
    <source>
        <dbReference type="ARBA" id="ARBA00022485"/>
    </source>
</evidence>
<accession>F7NKI2</accession>
<protein>
    <submittedName>
        <fullName evidence="8">Fumarate hydratase</fullName>
        <ecNumber evidence="8">4.2.1.2</ecNumber>
    </submittedName>
</protein>
<sequence length="281" mass="29698">MRTVEAKVITAAIAKLCIDANYYLSPDVYDALVAGKEKEESPLGREILGQLVDNACIARNQAMPICQDTGMAVVFMEIGQDVHITGGDLEAAVNAGVVQGYKEGYLRKSVVNDPMFVRKNTGDNTPAILHLSIVPGDKIKITIAPKGFGSENMSAVKMLTPSAGVAGVKKFVTDTVTAAGSNPCPPMVVGVGIGGTFEKAAFLAKKALLRPINKHNADPMYAKLEEELLELVNKTGVGPQGLGGTITALGVNVEYYPTHIAGMPVAININCHATRHAEIEI</sequence>
<dbReference type="Proteomes" id="UP000003240">
    <property type="component" value="Unassembled WGS sequence"/>
</dbReference>
<proteinExistence type="inferred from homology"/>
<evidence type="ECO:0000259" key="7">
    <source>
        <dbReference type="Pfam" id="PF05681"/>
    </source>
</evidence>
<dbReference type="PANTHER" id="PTHR30389:SF17">
    <property type="entry name" value="L(+)-TARTRATE DEHYDRATASE SUBUNIT ALPHA-RELATED"/>
    <property type="match status" value="1"/>
</dbReference>
<dbReference type="STRING" id="1009370.ALO_12980"/>
<evidence type="ECO:0000313" key="8">
    <source>
        <dbReference type="EMBL" id="EGO63434.1"/>
    </source>
</evidence>
<dbReference type="GO" id="GO:0051539">
    <property type="term" value="F:4 iron, 4 sulfur cluster binding"/>
    <property type="evidence" value="ECO:0007669"/>
    <property type="project" value="UniProtKB-KW"/>
</dbReference>
<dbReference type="InterPro" id="IPR051208">
    <property type="entry name" value="Class-I_Fumarase/Tartrate_DH"/>
</dbReference>
<evidence type="ECO:0000256" key="6">
    <source>
        <dbReference type="ARBA" id="ARBA00023239"/>
    </source>
</evidence>
<dbReference type="Pfam" id="PF05681">
    <property type="entry name" value="Fumerase"/>
    <property type="match status" value="1"/>
</dbReference>
<feature type="domain" description="Fe-S hydro-lyase tartrate dehydratase alpha-type catalytic" evidence="7">
    <location>
        <begin position="11"/>
        <end position="279"/>
    </location>
</feature>
<evidence type="ECO:0000256" key="1">
    <source>
        <dbReference type="ARBA" id="ARBA00008876"/>
    </source>
</evidence>
<dbReference type="OrthoDB" id="9798978at2"/>
<dbReference type="GO" id="GO:0004333">
    <property type="term" value="F:fumarate hydratase activity"/>
    <property type="evidence" value="ECO:0007669"/>
    <property type="project" value="UniProtKB-EC"/>
</dbReference>
<organism evidence="8 9">
    <name type="scientific">Acetonema longum DSM 6540</name>
    <dbReference type="NCBI Taxonomy" id="1009370"/>
    <lineage>
        <taxon>Bacteria</taxon>
        <taxon>Bacillati</taxon>
        <taxon>Bacillota</taxon>
        <taxon>Negativicutes</taxon>
        <taxon>Acetonemataceae</taxon>
        <taxon>Acetonema</taxon>
    </lineage>
</organism>
<dbReference type="eggNOG" id="COG1951">
    <property type="taxonomic scope" value="Bacteria"/>
</dbReference>
<dbReference type="RefSeq" id="WP_004096377.1">
    <property type="nucleotide sequence ID" value="NZ_AFGF01000115.1"/>
</dbReference>
<dbReference type="PANTHER" id="PTHR30389">
    <property type="entry name" value="FUMARATE HYDRATASE-RELATED"/>
    <property type="match status" value="1"/>
</dbReference>
<keyword evidence="4" id="KW-0408">Iron</keyword>
<keyword evidence="2" id="KW-0004">4Fe-4S</keyword>
<keyword evidence="6 8" id="KW-0456">Lyase</keyword>
<dbReference type="AlphaFoldDB" id="F7NKI2"/>
<evidence type="ECO:0000256" key="3">
    <source>
        <dbReference type="ARBA" id="ARBA00022723"/>
    </source>
</evidence>
<dbReference type="NCBIfam" id="TIGR00722">
    <property type="entry name" value="ttdA_fumA_fumB"/>
    <property type="match status" value="1"/>
</dbReference>
<comment type="similarity">
    <text evidence="1">Belongs to the class-I fumarase family.</text>
</comment>
<evidence type="ECO:0000256" key="4">
    <source>
        <dbReference type="ARBA" id="ARBA00023004"/>
    </source>
</evidence>
<dbReference type="GO" id="GO:0046872">
    <property type="term" value="F:metal ion binding"/>
    <property type="evidence" value="ECO:0007669"/>
    <property type="project" value="UniProtKB-KW"/>
</dbReference>
<evidence type="ECO:0000313" key="9">
    <source>
        <dbReference type="Proteomes" id="UP000003240"/>
    </source>
</evidence>
<keyword evidence="9" id="KW-1185">Reference proteome</keyword>
<name>F7NKI2_9FIRM</name>
<comment type="caution">
    <text evidence="8">The sequence shown here is derived from an EMBL/GenBank/DDBJ whole genome shotgun (WGS) entry which is preliminary data.</text>
</comment>
<dbReference type="InterPro" id="IPR004646">
    <property type="entry name" value="Fe-S_hydro-lyase_TtdA-typ_cat"/>
</dbReference>
<reference evidence="8 9" key="1">
    <citation type="journal article" date="2011" name="EMBO J.">
        <title>Structural diversity of bacterial flagellar motors.</title>
        <authorList>
            <person name="Chen S."/>
            <person name="Beeby M."/>
            <person name="Murphy G.E."/>
            <person name="Leadbetter J.R."/>
            <person name="Hendrixson D.R."/>
            <person name="Briegel A."/>
            <person name="Li Z."/>
            <person name="Shi J."/>
            <person name="Tocheva E.I."/>
            <person name="Muller A."/>
            <person name="Dobro M.J."/>
            <person name="Jensen G.J."/>
        </authorList>
    </citation>
    <scope>NUCLEOTIDE SEQUENCE [LARGE SCALE GENOMIC DNA]</scope>
    <source>
        <strain evidence="8 9">DSM 6540</strain>
    </source>
</reference>
<dbReference type="EC" id="4.2.1.2" evidence="8"/>
<keyword evidence="3" id="KW-0479">Metal-binding</keyword>
<keyword evidence="5" id="KW-0411">Iron-sulfur</keyword>